<feature type="domain" description="Trimeric autotransporter adhesin YadA-like head" evidence="13">
    <location>
        <begin position="601"/>
        <end position="627"/>
    </location>
</feature>
<dbReference type="EMBL" id="WNDS01000003">
    <property type="protein sequence ID" value="KAF1014609.1"/>
    <property type="molecule type" value="Genomic_DNA"/>
</dbReference>
<keyword evidence="7" id="KW-0732">Signal</keyword>
<dbReference type="Pfam" id="PF05658">
    <property type="entry name" value="YadA_head"/>
    <property type="match status" value="7"/>
</dbReference>
<dbReference type="Gene3D" id="3.30.1300.30">
    <property type="entry name" value="GSPII I/J protein-like"/>
    <property type="match status" value="1"/>
</dbReference>
<dbReference type="InterPro" id="IPR008635">
    <property type="entry name" value="Coiled_stalk_dom"/>
</dbReference>
<evidence type="ECO:0000256" key="1">
    <source>
        <dbReference type="ARBA" id="ARBA00004241"/>
    </source>
</evidence>
<organism evidence="15 16">
    <name type="scientific">Stenotrophomonas maltophilia</name>
    <name type="common">Pseudomonas maltophilia</name>
    <name type="synonym">Xanthomonas maltophilia</name>
    <dbReference type="NCBI Taxonomy" id="40324"/>
    <lineage>
        <taxon>Bacteria</taxon>
        <taxon>Pseudomonadati</taxon>
        <taxon>Pseudomonadota</taxon>
        <taxon>Gammaproteobacteria</taxon>
        <taxon>Lysobacterales</taxon>
        <taxon>Lysobacteraceae</taxon>
        <taxon>Stenotrophomonas</taxon>
        <taxon>Stenotrophomonas maltophilia group</taxon>
    </lineage>
</organism>
<keyword evidence="4" id="KW-0813">Transport</keyword>
<comment type="similarity">
    <text evidence="3">Belongs to the autotransporter-2 (AT-2) (TC 1.B.40) family.</text>
</comment>
<feature type="domain" description="Trimeric autotransporter adhesin YadA-like head" evidence="13">
    <location>
        <begin position="921"/>
        <end position="946"/>
    </location>
</feature>
<dbReference type="Gene3D" id="2.150.10.10">
    <property type="entry name" value="Serralysin-like metalloprotease, C-terminal"/>
    <property type="match status" value="8"/>
</dbReference>
<evidence type="ECO:0000259" key="13">
    <source>
        <dbReference type="Pfam" id="PF05658"/>
    </source>
</evidence>
<dbReference type="Pfam" id="PF05662">
    <property type="entry name" value="YadA_stalk"/>
    <property type="match status" value="9"/>
</dbReference>
<dbReference type="InterPro" id="IPR008640">
    <property type="entry name" value="Adhesin_Head_dom"/>
</dbReference>
<feature type="domain" description="Trimeric autotransporter adhesin YadA-like stalk" evidence="14">
    <location>
        <begin position="190"/>
        <end position="234"/>
    </location>
</feature>
<feature type="domain" description="Trimeric autotransporter adhesin YadA-like stalk" evidence="14">
    <location>
        <begin position="822"/>
        <end position="853"/>
    </location>
</feature>
<feature type="domain" description="Trimeric autotransporter adhesin YadA-like C-terminal membrane anchor" evidence="12">
    <location>
        <begin position="1259"/>
        <end position="1311"/>
    </location>
</feature>
<dbReference type="GO" id="GO:0009986">
    <property type="term" value="C:cell surface"/>
    <property type="evidence" value="ECO:0007669"/>
    <property type="project" value="UniProtKB-SubCell"/>
</dbReference>
<evidence type="ECO:0000259" key="14">
    <source>
        <dbReference type="Pfam" id="PF05662"/>
    </source>
</evidence>
<reference evidence="16" key="1">
    <citation type="journal article" date="2020" name="MBio">
        <title>Horizontal gene transfer to a defensive symbiont with a reduced genome amongst a multipartite beetle microbiome.</title>
        <authorList>
            <person name="Waterworth S.C."/>
            <person name="Florez L.V."/>
            <person name="Rees E.R."/>
            <person name="Hertweck C."/>
            <person name="Kaltenpoth M."/>
            <person name="Kwan J.C."/>
        </authorList>
    </citation>
    <scope>NUCLEOTIDE SEQUENCE [LARGE SCALE GENOMIC DNA]</scope>
</reference>
<feature type="region of interest" description="Disordered" evidence="11">
    <location>
        <begin position="1137"/>
        <end position="1199"/>
    </location>
</feature>
<evidence type="ECO:0000313" key="15">
    <source>
        <dbReference type="EMBL" id="KAF1014609.1"/>
    </source>
</evidence>
<proteinExistence type="inferred from homology"/>
<feature type="domain" description="Trimeric autotransporter adhesin YadA-like head" evidence="13">
    <location>
        <begin position="892"/>
        <end position="914"/>
    </location>
</feature>
<dbReference type="GO" id="GO:0009279">
    <property type="term" value="C:cell outer membrane"/>
    <property type="evidence" value="ECO:0007669"/>
    <property type="project" value="UniProtKB-SubCell"/>
</dbReference>
<evidence type="ECO:0000256" key="4">
    <source>
        <dbReference type="ARBA" id="ARBA00022448"/>
    </source>
</evidence>
<feature type="domain" description="Trimeric autotransporter adhesin YadA-like stalk" evidence="14">
    <location>
        <begin position="84"/>
        <end position="127"/>
    </location>
</feature>
<keyword evidence="5" id="KW-1134">Transmembrane beta strand</keyword>
<feature type="domain" description="Trimeric autotransporter adhesin YadA-like stalk" evidence="14">
    <location>
        <begin position="645"/>
        <end position="689"/>
    </location>
</feature>
<evidence type="ECO:0000256" key="5">
    <source>
        <dbReference type="ARBA" id="ARBA00022452"/>
    </source>
</evidence>
<dbReference type="InterPro" id="IPR011049">
    <property type="entry name" value="Serralysin-like_metalloprot_C"/>
</dbReference>
<feature type="domain" description="Trimeric autotransporter adhesin YadA-like head" evidence="13">
    <location>
        <begin position="335"/>
        <end position="361"/>
    </location>
</feature>
<feature type="domain" description="Trimeric autotransporter adhesin YadA-like stalk" evidence="14">
    <location>
        <begin position="421"/>
        <end position="465"/>
    </location>
</feature>
<evidence type="ECO:0000313" key="16">
    <source>
        <dbReference type="Proteomes" id="UP000487117"/>
    </source>
</evidence>
<feature type="compositionally biased region" description="Pro residues" evidence="11">
    <location>
        <begin position="1152"/>
        <end position="1166"/>
    </location>
</feature>
<keyword evidence="9" id="KW-0472">Membrane</keyword>
<feature type="domain" description="Trimeric autotransporter adhesin YadA-like head" evidence="13">
    <location>
        <begin position="44"/>
        <end position="66"/>
    </location>
</feature>
<feature type="domain" description="Trimeric autotransporter adhesin YadA-like stalk" evidence="14">
    <location>
        <begin position="285"/>
        <end position="320"/>
    </location>
</feature>
<sequence length="1311" mass="131024">MGSGSRNATGAGISRIAIGGNSYAGSPGWTGAIALGGETEANFDAVAIGYQAKARASNSVALGRGSQATQSNTVSVGSSSIKRRIVNVADGNVALNSNDAVNGGQLQSVKDGLGADIGGVRSTADSALRVANSASTTANTARTTANTALSRANELNGLISQASVSGTVRLGGENTGTVLDVRNKGNANRKISGVADGTLTATSTEAVNGKQLLATNATVTTAQNTANTAQNTATAARTTADSALSRANVLGGLVSKVAANGNVRLGGENTGTLLDVRNKSNANRKISGVADGTLSSTSTEAVNGRQLQAVINAGKATGNAMATGAPISDANKAIATGTVSLAIGNLAKATANATTAVGHNSRAEALNAVAMGVAARASGEFSAALGSNSVASHKNSAALGENSATNGVDQVSVGNSSLKRKIVNVADGALNDSSSDVVTGRQLNSTNDRVSANQRDAASAKASADQALADTRGLKGLIAQAGTSGNLRLGAEYSGTTLDVRSKDDANRKVSGVANGAVSASSSDAINGSQLQAVINTAKINSNAIATGATITDVNKVVATGNVSLAMGNLAKATANAATAVGHNSKAEALNSVSIGAAARASAEYSAALGSNAIASHRNSVALGENSATTGVDQVSVGNDGLKRKIVNVADGALSDTSHEVVTGRQLNRTNADVAAVRGAADAAQSSANQALEDTWNLKGLIGQTSASGNLRLGGENTGALIDVANKNGDKRRMINLADGVVSSGSADAITGNQLFATNDAVRVQGETLASYGLQLADHDGRIAGNLDELQRLRVEFDYFDPDLDGVVKFDASGNVNVAGGKLTGVAAGDISSAASTDAVNGGQIYATNSRVDELERGGKFLAVGDGGDQGAAAAGRFSVALGDSALASPGGESAVAIGAYAVACGTNSVAIGRAASIENSAENSFALGTQALVGASNAMAIGSRSRVDVGAAGSIALGSNSIANEPDTVSFDHASLQRRLLNVSRGRMPGDAAVVSQLEDSLAVLGGGAGMDANGDVIAPTYNIQGATQNTVGDALSVLDSAVVSANGRADRVESQLRSVFQDTPSLRNDGLNQLTFAGVNGMVLSNVANVANGAIAAGSRDAVNGGQLHSMQQQLNGRMDGLEQRVDGQPQTRAMTVASADAGTPSITTPAPPAETPRSTPPPLAKDDNPIADAGNAPKSSPQPQADAPKPEAPTPQVDTAELEKMLARANEYSDGISREVDLRLDKMDKRLNRMAAMSSAQSAMAMNTAGLNTYNRLGAGVGYSEGESAMAVGYQRLLNDKGSATFSLNGAFTNSGERSMGVGVGIGW</sequence>
<keyword evidence="8" id="KW-0653">Protein transport</keyword>
<keyword evidence="6" id="KW-0812">Transmembrane</keyword>
<dbReference type="GO" id="GO:0015031">
    <property type="term" value="P:protein transport"/>
    <property type="evidence" value="ECO:0007669"/>
    <property type="project" value="UniProtKB-KW"/>
</dbReference>
<feature type="domain" description="Trimeric autotransporter adhesin YadA-like stalk" evidence="14">
    <location>
        <begin position="735"/>
        <end position="769"/>
    </location>
</feature>
<comment type="caution">
    <text evidence="15">The sequence shown here is derived from an EMBL/GenBank/DDBJ whole genome shotgun (WGS) entry which is preliminary data.</text>
</comment>
<feature type="domain" description="Trimeric autotransporter adhesin YadA-like head" evidence="13">
    <location>
        <begin position="363"/>
        <end position="389"/>
    </location>
</feature>
<evidence type="ECO:0000256" key="6">
    <source>
        <dbReference type="ARBA" id="ARBA00022692"/>
    </source>
</evidence>
<evidence type="ECO:0000256" key="7">
    <source>
        <dbReference type="ARBA" id="ARBA00022729"/>
    </source>
</evidence>
<evidence type="ECO:0000256" key="8">
    <source>
        <dbReference type="ARBA" id="ARBA00022927"/>
    </source>
</evidence>
<dbReference type="SUPFAM" id="SSF54523">
    <property type="entry name" value="Pili subunits"/>
    <property type="match status" value="1"/>
</dbReference>
<accession>A0A7V8FFP0</accession>
<dbReference type="SUPFAM" id="SSF101967">
    <property type="entry name" value="Adhesin YadA, collagen-binding domain"/>
    <property type="match status" value="6"/>
</dbReference>
<feature type="compositionally biased region" description="Polar residues" evidence="11">
    <location>
        <begin position="435"/>
        <end position="450"/>
    </location>
</feature>
<feature type="domain" description="Trimeric autotransporter adhesin YadA-like stalk" evidence="14">
    <location>
        <begin position="1090"/>
        <end position="1123"/>
    </location>
</feature>
<dbReference type="Pfam" id="PF03895">
    <property type="entry name" value="YadA_anchor"/>
    <property type="match status" value="1"/>
</dbReference>
<protein>
    <submittedName>
        <fullName evidence="15">Autotransporter adhesin EhaG</fullName>
    </submittedName>
</protein>
<gene>
    <name evidence="15" type="primary">ehaG_1</name>
    <name evidence="15" type="ORF">GAK31_02096</name>
</gene>
<dbReference type="InterPro" id="IPR005594">
    <property type="entry name" value="YadA_C"/>
</dbReference>
<evidence type="ECO:0000256" key="9">
    <source>
        <dbReference type="ARBA" id="ARBA00023136"/>
    </source>
</evidence>
<name>A0A7V8FFP0_STEMA</name>
<keyword evidence="10" id="KW-0998">Cell outer membrane</keyword>
<feature type="domain" description="Trimeric autotransporter adhesin YadA-like head" evidence="13">
    <location>
        <begin position="559"/>
        <end position="585"/>
    </location>
</feature>
<evidence type="ECO:0000256" key="10">
    <source>
        <dbReference type="ARBA" id="ARBA00023237"/>
    </source>
</evidence>
<feature type="domain" description="Trimeric autotransporter adhesin YadA-like stalk" evidence="14">
    <location>
        <begin position="509"/>
        <end position="548"/>
    </location>
</feature>
<dbReference type="InterPro" id="IPR045584">
    <property type="entry name" value="Pilin-like"/>
</dbReference>
<dbReference type="Gene3D" id="1.20.5.170">
    <property type="match status" value="3"/>
</dbReference>
<evidence type="ECO:0000256" key="3">
    <source>
        <dbReference type="ARBA" id="ARBA00005848"/>
    </source>
</evidence>
<evidence type="ECO:0000259" key="12">
    <source>
        <dbReference type="Pfam" id="PF03895"/>
    </source>
</evidence>
<comment type="subcellular location">
    <subcellularLocation>
        <location evidence="2">Cell outer membrane</location>
    </subcellularLocation>
    <subcellularLocation>
        <location evidence="1">Cell surface</location>
    </subcellularLocation>
</comment>
<evidence type="ECO:0000256" key="11">
    <source>
        <dbReference type="SAM" id="MobiDB-lite"/>
    </source>
</evidence>
<feature type="region of interest" description="Disordered" evidence="11">
    <location>
        <begin position="435"/>
        <end position="458"/>
    </location>
</feature>
<evidence type="ECO:0000256" key="2">
    <source>
        <dbReference type="ARBA" id="ARBA00004442"/>
    </source>
</evidence>
<dbReference type="Proteomes" id="UP000487117">
    <property type="component" value="Unassembled WGS sequence"/>
</dbReference>